<dbReference type="KEGG" id="atl:Athai_33490"/>
<dbReference type="EMBL" id="AP023355">
    <property type="protein sequence ID" value="BCJ35846.1"/>
    <property type="molecule type" value="Genomic_DNA"/>
</dbReference>
<accession>A0A7R7DQH0</accession>
<evidence type="ECO:0000313" key="2">
    <source>
        <dbReference type="EMBL" id="BCJ35846.1"/>
    </source>
</evidence>
<reference evidence="2 3" key="1">
    <citation type="submission" date="2020-08" db="EMBL/GenBank/DDBJ databases">
        <title>Whole genome shotgun sequence of Actinocatenispora thailandica NBRC 105041.</title>
        <authorList>
            <person name="Komaki H."/>
            <person name="Tamura T."/>
        </authorList>
    </citation>
    <scope>NUCLEOTIDE SEQUENCE [LARGE SCALE GENOMIC DNA]</scope>
    <source>
        <strain evidence="2 3">NBRC 105041</strain>
    </source>
</reference>
<feature type="region of interest" description="Disordered" evidence="1">
    <location>
        <begin position="1"/>
        <end position="67"/>
    </location>
</feature>
<organism evidence="2 3">
    <name type="scientific">Actinocatenispora thailandica</name>
    <dbReference type="NCBI Taxonomy" id="227318"/>
    <lineage>
        <taxon>Bacteria</taxon>
        <taxon>Bacillati</taxon>
        <taxon>Actinomycetota</taxon>
        <taxon>Actinomycetes</taxon>
        <taxon>Micromonosporales</taxon>
        <taxon>Micromonosporaceae</taxon>
        <taxon>Actinocatenispora</taxon>
    </lineage>
</organism>
<gene>
    <name evidence="2" type="ORF">Athai_33490</name>
</gene>
<dbReference type="RefSeq" id="WP_203962310.1">
    <property type="nucleotide sequence ID" value="NZ_AP023355.1"/>
</dbReference>
<protein>
    <submittedName>
        <fullName evidence="2">Uncharacterized protein</fullName>
    </submittedName>
</protein>
<evidence type="ECO:0000313" key="3">
    <source>
        <dbReference type="Proteomes" id="UP000611640"/>
    </source>
</evidence>
<keyword evidence="3" id="KW-1185">Reference proteome</keyword>
<proteinExistence type="predicted"/>
<dbReference type="Proteomes" id="UP000611640">
    <property type="component" value="Chromosome"/>
</dbReference>
<name>A0A7R7DQH0_9ACTN</name>
<dbReference type="AlphaFoldDB" id="A0A7R7DQH0"/>
<sequence>MNAERSTQPETQPGTEPATEPVSEPVTEPVSGPVSGPVSEPAAEPDNDLNTGSDGATGSEPLREPSDAELLAQLIGAAGGAPRRFVLAARDDEDTPTVFRWGLELPDGAYLVSPDGAAIGCCSSARSALDLFDRVCVLDLLWLDPP</sequence>
<evidence type="ECO:0000256" key="1">
    <source>
        <dbReference type="SAM" id="MobiDB-lite"/>
    </source>
</evidence>
<feature type="compositionally biased region" description="Polar residues" evidence="1">
    <location>
        <begin position="1"/>
        <end position="14"/>
    </location>
</feature>